<comment type="subcellular location">
    <subcellularLocation>
        <location evidence="1">Cell membrane</location>
        <topology evidence="1">Peripheral membrane protein</topology>
        <orientation evidence="1">Cytoplasmic side</orientation>
    </subcellularLocation>
</comment>
<dbReference type="EMBL" id="SDMP01000016">
    <property type="protein sequence ID" value="RYR04371.1"/>
    <property type="molecule type" value="Genomic_DNA"/>
</dbReference>
<sequence length="577" mass="62630">MDRLIKLDPSNTISIRIEPNQKCHGHVTLCNVMHTMPVAFNLQPQIKCRYTVKPHSGIISPLSTLTVEISYNLPQGSTLPDSFPRSQDTFLLHSCVVPGAAINEPSSMVDCVPSEWFSAKKKQVFVDTGIKIVFLGSTILVKLIGDDHGSMDDIREVLERSDPSWKAVDSIDSNGETLLHLAISRKRPDVVQLLLEFEANLEARDGSGSTPLEAAASSGAALIAELLLAHKANIERQETSTFGPIHVAAKQGHCEVLRLLLLKGARVDSLTKDGNTALHLAVEENKIECVKLLLANGARTDIRNAGEGDTVLHIAASTGDHNMVELLLRNGVNKYVRNDSSKAAYDVAAEKGHSGIFDALRLGDDLCIAARKGEVRSIQKLLENGAFVNGRDQNGWTPLHRACFKGRIDAVHVLLEKGIDLNAEDEEGYTALHCAVECGNADVAEVLVKKGADVEARSKKGITALQVAKALRYVGITRILVNGGASTLDHQMVVPDSGAVVPFKSKINAKWKMMKDGSGGFARASTTPAIPTYAWFMNSVQLSESENINHINFNDQVQLSESDRTDQFDQKTGESVI</sequence>
<evidence type="ECO:0000256" key="4">
    <source>
        <dbReference type="PROSITE-ProRule" id="PRU00023"/>
    </source>
</evidence>
<keyword evidence="2" id="KW-0677">Repeat</keyword>
<dbReference type="PROSITE" id="PS50297">
    <property type="entry name" value="ANK_REP_REGION"/>
    <property type="match status" value="7"/>
</dbReference>
<dbReference type="PROSITE" id="PS50202">
    <property type="entry name" value="MSP"/>
    <property type="match status" value="1"/>
</dbReference>
<dbReference type="STRING" id="3818.A0A444YR79"/>
<reference evidence="6 7" key="1">
    <citation type="submission" date="2019-01" db="EMBL/GenBank/DDBJ databases">
        <title>Sequencing of cultivated peanut Arachis hypogaea provides insights into genome evolution and oil improvement.</title>
        <authorList>
            <person name="Chen X."/>
        </authorList>
    </citation>
    <scope>NUCLEOTIDE SEQUENCE [LARGE SCALE GENOMIC DNA]</scope>
    <source>
        <strain evidence="7">cv. Fuhuasheng</strain>
        <tissue evidence="6">Leaves</tissue>
    </source>
</reference>
<keyword evidence="3 4" id="KW-0040">ANK repeat</keyword>
<dbReference type="PROSITE" id="PS50088">
    <property type="entry name" value="ANK_REPEAT"/>
    <property type="match status" value="7"/>
</dbReference>
<dbReference type="PANTHER" id="PTHR24198">
    <property type="entry name" value="ANKYRIN REPEAT AND PROTEIN KINASE DOMAIN-CONTAINING PROTEIN"/>
    <property type="match status" value="1"/>
</dbReference>
<dbReference type="InterPro" id="IPR036770">
    <property type="entry name" value="Ankyrin_rpt-contain_sf"/>
</dbReference>
<evidence type="ECO:0000256" key="3">
    <source>
        <dbReference type="ARBA" id="ARBA00023043"/>
    </source>
</evidence>
<gene>
    <name evidence="6" type="ORF">Ahy_B06g084085</name>
</gene>
<proteinExistence type="predicted"/>
<keyword evidence="7" id="KW-1185">Reference proteome</keyword>
<dbReference type="Proteomes" id="UP000289738">
    <property type="component" value="Chromosome B06"/>
</dbReference>
<dbReference type="InterPro" id="IPR000535">
    <property type="entry name" value="MSP_dom"/>
</dbReference>
<feature type="repeat" description="ANK" evidence="4">
    <location>
        <begin position="207"/>
        <end position="239"/>
    </location>
</feature>
<evidence type="ECO:0000313" key="7">
    <source>
        <dbReference type="Proteomes" id="UP000289738"/>
    </source>
</evidence>
<evidence type="ECO:0000256" key="1">
    <source>
        <dbReference type="ARBA" id="ARBA00004413"/>
    </source>
</evidence>
<dbReference type="Pfam" id="PF13857">
    <property type="entry name" value="Ank_5"/>
    <property type="match status" value="1"/>
</dbReference>
<dbReference type="PANTHER" id="PTHR24198:SF165">
    <property type="entry name" value="ANKYRIN REPEAT-CONTAINING PROTEIN-RELATED"/>
    <property type="match status" value="1"/>
</dbReference>
<dbReference type="InterPro" id="IPR013783">
    <property type="entry name" value="Ig-like_fold"/>
</dbReference>
<dbReference type="AlphaFoldDB" id="A0A444YR79"/>
<dbReference type="InterPro" id="IPR002110">
    <property type="entry name" value="Ankyrin_rpt"/>
</dbReference>
<name>A0A444YR79_ARAHY</name>
<dbReference type="Pfam" id="PF00635">
    <property type="entry name" value="Motile_Sperm"/>
    <property type="match status" value="1"/>
</dbReference>
<feature type="repeat" description="ANK" evidence="4">
    <location>
        <begin position="307"/>
        <end position="339"/>
    </location>
</feature>
<evidence type="ECO:0000259" key="5">
    <source>
        <dbReference type="PROSITE" id="PS50202"/>
    </source>
</evidence>
<feature type="repeat" description="ANK" evidence="4">
    <location>
        <begin position="240"/>
        <end position="272"/>
    </location>
</feature>
<feature type="repeat" description="ANK" evidence="4">
    <location>
        <begin position="427"/>
        <end position="459"/>
    </location>
</feature>
<evidence type="ECO:0000256" key="2">
    <source>
        <dbReference type="ARBA" id="ARBA00022737"/>
    </source>
</evidence>
<dbReference type="Gene3D" id="1.25.40.20">
    <property type="entry name" value="Ankyrin repeat-containing domain"/>
    <property type="match status" value="3"/>
</dbReference>
<dbReference type="SUPFAM" id="SSF49354">
    <property type="entry name" value="PapD-like"/>
    <property type="match status" value="1"/>
</dbReference>
<dbReference type="PRINTS" id="PR01415">
    <property type="entry name" value="ANKYRIN"/>
</dbReference>
<dbReference type="SMART" id="SM00248">
    <property type="entry name" value="ANK"/>
    <property type="match status" value="9"/>
</dbReference>
<dbReference type="Gene3D" id="2.60.40.10">
    <property type="entry name" value="Immunoglobulins"/>
    <property type="match status" value="1"/>
</dbReference>
<accession>A0A444YR79</accession>
<dbReference type="InterPro" id="IPR008962">
    <property type="entry name" value="PapD-like_sf"/>
</dbReference>
<dbReference type="Pfam" id="PF12796">
    <property type="entry name" value="Ank_2"/>
    <property type="match status" value="3"/>
</dbReference>
<feature type="domain" description="MSP" evidence="5">
    <location>
        <begin position="4"/>
        <end position="135"/>
    </location>
</feature>
<feature type="repeat" description="ANK" evidence="4">
    <location>
        <begin position="394"/>
        <end position="426"/>
    </location>
</feature>
<dbReference type="SUPFAM" id="SSF48403">
    <property type="entry name" value="Ankyrin repeat"/>
    <property type="match status" value="1"/>
</dbReference>
<dbReference type="GO" id="GO:0005886">
    <property type="term" value="C:plasma membrane"/>
    <property type="evidence" value="ECO:0007669"/>
    <property type="project" value="UniProtKB-SubCell"/>
</dbReference>
<feature type="repeat" description="ANK" evidence="4">
    <location>
        <begin position="273"/>
        <end position="305"/>
    </location>
</feature>
<organism evidence="6 7">
    <name type="scientific">Arachis hypogaea</name>
    <name type="common">Peanut</name>
    <dbReference type="NCBI Taxonomy" id="3818"/>
    <lineage>
        <taxon>Eukaryota</taxon>
        <taxon>Viridiplantae</taxon>
        <taxon>Streptophyta</taxon>
        <taxon>Embryophyta</taxon>
        <taxon>Tracheophyta</taxon>
        <taxon>Spermatophyta</taxon>
        <taxon>Magnoliopsida</taxon>
        <taxon>eudicotyledons</taxon>
        <taxon>Gunneridae</taxon>
        <taxon>Pentapetalae</taxon>
        <taxon>rosids</taxon>
        <taxon>fabids</taxon>
        <taxon>Fabales</taxon>
        <taxon>Fabaceae</taxon>
        <taxon>Papilionoideae</taxon>
        <taxon>50 kb inversion clade</taxon>
        <taxon>dalbergioids sensu lato</taxon>
        <taxon>Dalbergieae</taxon>
        <taxon>Pterocarpus clade</taxon>
        <taxon>Arachis</taxon>
    </lineage>
</organism>
<evidence type="ECO:0000313" key="6">
    <source>
        <dbReference type="EMBL" id="RYR04371.1"/>
    </source>
</evidence>
<protein>
    <recommendedName>
        <fullName evidence="5">MSP domain-containing protein</fullName>
    </recommendedName>
</protein>
<feature type="repeat" description="ANK" evidence="4">
    <location>
        <begin position="174"/>
        <end position="206"/>
    </location>
</feature>
<comment type="caution">
    <text evidence="6">The sequence shown here is derived from an EMBL/GenBank/DDBJ whole genome shotgun (WGS) entry which is preliminary data.</text>
</comment>